<accession>A0A7W9ETU8</accession>
<dbReference type="Proteomes" id="UP000546200">
    <property type="component" value="Unassembled WGS sequence"/>
</dbReference>
<dbReference type="EMBL" id="JACIJK010000004">
    <property type="protein sequence ID" value="MBB5714574.1"/>
    <property type="molecule type" value="Genomic_DNA"/>
</dbReference>
<organism evidence="1 2">
    <name type="scientific">Sphingomonas aerophila</name>
    <dbReference type="NCBI Taxonomy" id="1344948"/>
    <lineage>
        <taxon>Bacteria</taxon>
        <taxon>Pseudomonadati</taxon>
        <taxon>Pseudomonadota</taxon>
        <taxon>Alphaproteobacteria</taxon>
        <taxon>Sphingomonadales</taxon>
        <taxon>Sphingomonadaceae</taxon>
        <taxon>Sphingomonas</taxon>
    </lineage>
</organism>
<proteinExistence type="predicted"/>
<protein>
    <submittedName>
        <fullName evidence="1">Uncharacterized protein</fullName>
    </submittedName>
</protein>
<gene>
    <name evidence="1" type="ORF">FHS94_001410</name>
</gene>
<evidence type="ECO:0000313" key="2">
    <source>
        <dbReference type="Proteomes" id="UP000546200"/>
    </source>
</evidence>
<dbReference type="AlphaFoldDB" id="A0A7W9ETU8"/>
<evidence type="ECO:0000313" key="1">
    <source>
        <dbReference type="EMBL" id="MBB5714574.1"/>
    </source>
</evidence>
<dbReference type="RefSeq" id="WP_184056046.1">
    <property type="nucleotide sequence ID" value="NZ_JACIJK010000004.1"/>
</dbReference>
<reference evidence="1 2" key="1">
    <citation type="submission" date="2020-08" db="EMBL/GenBank/DDBJ databases">
        <title>Genomic Encyclopedia of Type Strains, Phase IV (KMG-IV): sequencing the most valuable type-strain genomes for metagenomic binning, comparative biology and taxonomic classification.</title>
        <authorList>
            <person name="Goeker M."/>
        </authorList>
    </citation>
    <scope>NUCLEOTIDE SEQUENCE [LARGE SCALE GENOMIC DNA]</scope>
    <source>
        <strain evidence="1 2">DSM 100044</strain>
    </source>
</reference>
<name>A0A7W9ETU8_9SPHN</name>
<keyword evidence="2" id="KW-1185">Reference proteome</keyword>
<comment type="caution">
    <text evidence="1">The sequence shown here is derived from an EMBL/GenBank/DDBJ whole genome shotgun (WGS) entry which is preliminary data.</text>
</comment>
<sequence>MTDALRATTNDHLQRLAGETAPACLHEAHRAFYAQEKNDVAALERRVVSQPKNDPTIEQVRGLGSSLASLEELHKRSSASGRCLAMAELSPLSRGIDTSFASILEIERAKPAGSQSR</sequence>